<name>A0A6J4IN53_9PROT</name>
<keyword evidence="2" id="KW-0732">Signal</keyword>
<feature type="signal peptide" evidence="2">
    <location>
        <begin position="1"/>
        <end position="26"/>
    </location>
</feature>
<dbReference type="InterPro" id="IPR005064">
    <property type="entry name" value="BUG"/>
</dbReference>
<dbReference type="InterPro" id="IPR006311">
    <property type="entry name" value="TAT_signal"/>
</dbReference>
<dbReference type="CDD" id="cd13578">
    <property type="entry name" value="PBP2_Bug27"/>
    <property type="match status" value="1"/>
</dbReference>
<dbReference type="SUPFAM" id="SSF53850">
    <property type="entry name" value="Periplasmic binding protein-like II"/>
    <property type="match status" value="1"/>
</dbReference>
<gene>
    <name evidence="3" type="ORF">AVDCRST_MAG04-2305</name>
</gene>
<sequence length="325" mass="34208">MPRVTRRAAMALAAGAAATATGLARAQANWPDRPVRLIVGYPAGGPTDFGGRLLQEPLQQLWGQPLVIENRAGASGIIAAEAVAKSPPDGYTLYLCASTHTSNAALHAKLPFDTLADFTPIVLLYNSPTVLFTGPDQPFRTAQDVVEAAKKRPGMAHASSGTGATGHFAMEMFRRKAGIELTNVAYRGAPPALQDVIGGRVPITFSTLSGAIGLVRDGKLRPLAVAGPDRSEVLPGVPTLAEAGLGIPDTSPWYGFVGPGRMPEPLVRRIAADVQGLLRRPDIAKRIVDQGGFVQGEGPEEFAARMTREVAENVEVARAAGIRIE</sequence>
<dbReference type="Gene3D" id="3.40.190.150">
    <property type="entry name" value="Bordetella uptake gene, domain 1"/>
    <property type="match status" value="1"/>
</dbReference>
<dbReference type="PIRSF" id="PIRSF017082">
    <property type="entry name" value="YflP"/>
    <property type="match status" value="1"/>
</dbReference>
<protein>
    <submittedName>
        <fullName evidence="3">BUG/TctC family periplasmic protein</fullName>
    </submittedName>
</protein>
<proteinExistence type="inferred from homology"/>
<dbReference type="PANTHER" id="PTHR42928:SF5">
    <property type="entry name" value="BLR1237 PROTEIN"/>
    <property type="match status" value="1"/>
</dbReference>
<comment type="similarity">
    <text evidence="1">Belongs to the UPF0065 (bug) family.</text>
</comment>
<dbReference type="Pfam" id="PF03401">
    <property type="entry name" value="TctC"/>
    <property type="match status" value="1"/>
</dbReference>
<accession>A0A6J4IN53</accession>
<organism evidence="3">
    <name type="scientific">uncultured Acetobacteraceae bacterium</name>
    <dbReference type="NCBI Taxonomy" id="169975"/>
    <lineage>
        <taxon>Bacteria</taxon>
        <taxon>Pseudomonadati</taxon>
        <taxon>Pseudomonadota</taxon>
        <taxon>Alphaproteobacteria</taxon>
        <taxon>Acetobacterales</taxon>
        <taxon>Acetobacteraceae</taxon>
        <taxon>environmental samples</taxon>
    </lineage>
</organism>
<evidence type="ECO:0000256" key="2">
    <source>
        <dbReference type="SAM" id="SignalP"/>
    </source>
</evidence>
<feature type="chain" id="PRO_5026945907" evidence="2">
    <location>
        <begin position="27"/>
        <end position="325"/>
    </location>
</feature>
<dbReference type="EMBL" id="CADCTL010000162">
    <property type="protein sequence ID" value="CAA9254736.1"/>
    <property type="molecule type" value="Genomic_DNA"/>
</dbReference>
<dbReference type="Gene3D" id="3.40.190.10">
    <property type="entry name" value="Periplasmic binding protein-like II"/>
    <property type="match status" value="1"/>
</dbReference>
<dbReference type="AlphaFoldDB" id="A0A6J4IN53"/>
<dbReference type="InterPro" id="IPR042100">
    <property type="entry name" value="Bug_dom1"/>
</dbReference>
<dbReference type="PANTHER" id="PTHR42928">
    <property type="entry name" value="TRICARBOXYLATE-BINDING PROTEIN"/>
    <property type="match status" value="1"/>
</dbReference>
<dbReference type="PROSITE" id="PS51318">
    <property type="entry name" value="TAT"/>
    <property type="match status" value="1"/>
</dbReference>
<reference evidence="3" key="1">
    <citation type="submission" date="2020-02" db="EMBL/GenBank/DDBJ databases">
        <authorList>
            <person name="Meier V. D."/>
        </authorList>
    </citation>
    <scope>NUCLEOTIDE SEQUENCE</scope>
    <source>
        <strain evidence="3">AVDCRST_MAG04</strain>
    </source>
</reference>
<evidence type="ECO:0000256" key="1">
    <source>
        <dbReference type="ARBA" id="ARBA00006987"/>
    </source>
</evidence>
<evidence type="ECO:0000313" key="3">
    <source>
        <dbReference type="EMBL" id="CAA9254736.1"/>
    </source>
</evidence>